<dbReference type="AlphaFoldDB" id="X1KTM2"/>
<dbReference type="EMBL" id="BARV01000108">
    <property type="protein sequence ID" value="GAH93489.1"/>
    <property type="molecule type" value="Genomic_DNA"/>
</dbReference>
<reference evidence="2" key="1">
    <citation type="journal article" date="2014" name="Front. Microbiol.">
        <title>High frequency of phylogenetically diverse reductive dehalogenase-homologous genes in deep subseafloor sedimentary metagenomes.</title>
        <authorList>
            <person name="Kawai M."/>
            <person name="Futagami T."/>
            <person name="Toyoda A."/>
            <person name="Takaki Y."/>
            <person name="Nishi S."/>
            <person name="Hori S."/>
            <person name="Arai W."/>
            <person name="Tsubouchi T."/>
            <person name="Morono Y."/>
            <person name="Uchiyama I."/>
            <person name="Ito T."/>
            <person name="Fujiyama A."/>
            <person name="Inagaki F."/>
            <person name="Takami H."/>
        </authorList>
    </citation>
    <scope>NUCLEOTIDE SEQUENCE</scope>
    <source>
        <strain evidence="2">Expedition CK06-06</strain>
    </source>
</reference>
<name>X1KTM2_9ZZZZ</name>
<organism evidence="2">
    <name type="scientific">marine sediment metagenome</name>
    <dbReference type="NCBI Taxonomy" id="412755"/>
    <lineage>
        <taxon>unclassified sequences</taxon>
        <taxon>metagenomes</taxon>
        <taxon>ecological metagenomes</taxon>
    </lineage>
</organism>
<protein>
    <submittedName>
        <fullName evidence="2">Uncharacterized protein</fullName>
    </submittedName>
</protein>
<evidence type="ECO:0000313" key="2">
    <source>
        <dbReference type="EMBL" id="GAH93489.1"/>
    </source>
</evidence>
<feature type="compositionally biased region" description="Polar residues" evidence="1">
    <location>
        <begin position="114"/>
        <end position="123"/>
    </location>
</feature>
<feature type="region of interest" description="Disordered" evidence="1">
    <location>
        <begin position="101"/>
        <end position="129"/>
    </location>
</feature>
<sequence length="158" mass="17670">MLLENRNGDLMFRGRAEKISEADKFSSSMVGLKASARMQEIKRVTIGAAASPSNESSQRRRRLAPLGEVVDEKDISTLVQYVNLMDRCVLLLGGVRQKTARVNKVRDKRKRPTVRNSPKTSSYGSGGYAPVVRNENVRARTLVPIAIEHEQVAMDKWT</sequence>
<feature type="compositionally biased region" description="Basic residues" evidence="1">
    <location>
        <begin position="101"/>
        <end position="113"/>
    </location>
</feature>
<accession>X1KTM2</accession>
<proteinExistence type="predicted"/>
<comment type="caution">
    <text evidence="2">The sequence shown here is derived from an EMBL/GenBank/DDBJ whole genome shotgun (WGS) entry which is preliminary data.</text>
</comment>
<evidence type="ECO:0000256" key="1">
    <source>
        <dbReference type="SAM" id="MobiDB-lite"/>
    </source>
</evidence>
<gene>
    <name evidence="2" type="ORF">S06H3_00575</name>
</gene>